<accession>A0A381RN97</accession>
<evidence type="ECO:0000256" key="6">
    <source>
        <dbReference type="ARBA" id="ARBA00022840"/>
    </source>
</evidence>
<dbReference type="InterPro" id="IPR003439">
    <property type="entry name" value="ABC_transporter-like_ATP-bd"/>
</dbReference>
<dbReference type="GO" id="GO:0034040">
    <property type="term" value="F:ATPase-coupled lipid transmembrane transporter activity"/>
    <property type="evidence" value="ECO:0007669"/>
    <property type="project" value="TreeGrafter"/>
</dbReference>
<evidence type="ECO:0000256" key="2">
    <source>
        <dbReference type="ARBA" id="ARBA00022448"/>
    </source>
</evidence>
<reference evidence="12" key="1">
    <citation type="submission" date="2018-05" db="EMBL/GenBank/DDBJ databases">
        <authorList>
            <person name="Lanie J.A."/>
            <person name="Ng W.-L."/>
            <person name="Kazmierczak K.M."/>
            <person name="Andrzejewski T.M."/>
            <person name="Davidsen T.M."/>
            <person name="Wayne K.J."/>
            <person name="Tettelin H."/>
            <person name="Glass J.I."/>
            <person name="Rusch D."/>
            <person name="Podicherti R."/>
            <person name="Tsui H.-C.T."/>
            <person name="Winkler M.E."/>
        </authorList>
    </citation>
    <scope>NUCLEOTIDE SEQUENCE</scope>
</reference>
<dbReference type="PANTHER" id="PTHR24221">
    <property type="entry name" value="ATP-BINDING CASSETTE SUB-FAMILY B"/>
    <property type="match status" value="1"/>
</dbReference>
<dbReference type="Gene3D" id="3.40.50.300">
    <property type="entry name" value="P-loop containing nucleotide triphosphate hydrolases"/>
    <property type="match status" value="1"/>
</dbReference>
<dbReference type="AlphaFoldDB" id="A0A381RN97"/>
<evidence type="ECO:0000313" key="12">
    <source>
        <dbReference type="EMBL" id="SUZ92489.1"/>
    </source>
</evidence>
<dbReference type="GO" id="GO:0005886">
    <property type="term" value="C:plasma membrane"/>
    <property type="evidence" value="ECO:0007669"/>
    <property type="project" value="UniProtKB-SubCell"/>
</dbReference>
<dbReference type="SMART" id="SM00382">
    <property type="entry name" value="AAA"/>
    <property type="match status" value="1"/>
</dbReference>
<dbReference type="Pfam" id="PF00005">
    <property type="entry name" value="ABC_tran"/>
    <property type="match status" value="1"/>
</dbReference>
<evidence type="ECO:0000256" key="3">
    <source>
        <dbReference type="ARBA" id="ARBA00022475"/>
    </source>
</evidence>
<gene>
    <name evidence="12" type="ORF">METZ01_LOCUS45343</name>
</gene>
<evidence type="ECO:0000256" key="8">
    <source>
        <dbReference type="ARBA" id="ARBA00023136"/>
    </source>
</evidence>
<dbReference type="InterPro" id="IPR036640">
    <property type="entry name" value="ABC1_TM_sf"/>
</dbReference>
<dbReference type="GO" id="GO:0005524">
    <property type="term" value="F:ATP binding"/>
    <property type="evidence" value="ECO:0007669"/>
    <property type="project" value="UniProtKB-KW"/>
</dbReference>
<keyword evidence="7 9" id="KW-1133">Transmembrane helix</keyword>
<evidence type="ECO:0008006" key="13">
    <source>
        <dbReference type="Google" id="ProtNLM"/>
    </source>
</evidence>
<evidence type="ECO:0000256" key="7">
    <source>
        <dbReference type="ARBA" id="ARBA00022989"/>
    </source>
</evidence>
<dbReference type="PROSITE" id="PS50893">
    <property type="entry name" value="ABC_TRANSPORTER_2"/>
    <property type="match status" value="1"/>
</dbReference>
<dbReference type="InterPro" id="IPR017871">
    <property type="entry name" value="ABC_transporter-like_CS"/>
</dbReference>
<evidence type="ECO:0000256" key="5">
    <source>
        <dbReference type="ARBA" id="ARBA00022741"/>
    </source>
</evidence>
<evidence type="ECO:0000259" key="10">
    <source>
        <dbReference type="PROSITE" id="PS50893"/>
    </source>
</evidence>
<dbReference type="EMBL" id="UINC01002063">
    <property type="protein sequence ID" value="SUZ92489.1"/>
    <property type="molecule type" value="Genomic_DNA"/>
</dbReference>
<dbReference type="PANTHER" id="PTHR24221:SF654">
    <property type="entry name" value="ATP-BINDING CASSETTE SUB-FAMILY B MEMBER 6"/>
    <property type="match status" value="1"/>
</dbReference>
<dbReference type="FunFam" id="3.40.50.300:FF:000299">
    <property type="entry name" value="ABC transporter ATP-binding protein/permease"/>
    <property type="match status" value="1"/>
</dbReference>
<feature type="transmembrane region" description="Helical" evidence="9">
    <location>
        <begin position="227"/>
        <end position="249"/>
    </location>
</feature>
<proteinExistence type="predicted"/>
<feature type="domain" description="ABC transmembrane type-1" evidence="11">
    <location>
        <begin position="1"/>
        <end position="287"/>
    </location>
</feature>
<comment type="subcellular location">
    <subcellularLocation>
        <location evidence="1">Cell membrane</location>
        <topology evidence="1">Multi-pass membrane protein</topology>
    </subcellularLocation>
</comment>
<evidence type="ECO:0000259" key="11">
    <source>
        <dbReference type="PROSITE" id="PS50929"/>
    </source>
</evidence>
<sequence length="561" mass="59885">VGILAGNLFAFAVVGFTIVVGRITDELIVPGLDGGGVAGRTVLSGVAAIALVGVVRGVSVMVRRYFNMTAVLRGQQMWRLAITDRYMDAPRSYYWSKPTGELMAHADADVEMAMSMLMPLAFSLSVVSLAVVSLISLLMVHPLLVLVAVLLFPTLFVLSRAYVLAVEEPAARAQAMIGRVSAIAHESVDGVMVVKTMGRQDAEVDRFARAAAELRDERLKVAKYQALFQPALYSLPNLGILVLLLVGAWLVSRDAATLGEIVQAMALFNILTMPVQILGYLFQQMPRSVVAMDRIDRVMDTKPELSPPSPPHVPEPVAVVFDDLTFGYPLVDGTAPTPVLGDFSARIEPGESVALVGATGSGKSTLVALLAGMVSPTAGRVLLGGVDVADLGVDGASAVVAPVFQETFLFADTVRENLTLGRPVPDPELERVLHLVAADGFVAELPQGFDTVVGERGVTLSGGQRQRLAIARALLRRPGVLVLDDATSAVDPIVEAEILSNLRAHRGRTLLVVAHRLATIRLADRVLFLHGGRIAADGIHERLLDLPDYAALIRAYEEAVP</sequence>
<dbReference type="InterPro" id="IPR039421">
    <property type="entry name" value="Type_1_exporter"/>
</dbReference>
<feature type="transmembrane region" description="Helical" evidence="9">
    <location>
        <begin position="120"/>
        <end position="139"/>
    </location>
</feature>
<dbReference type="SUPFAM" id="SSF90123">
    <property type="entry name" value="ABC transporter transmembrane region"/>
    <property type="match status" value="1"/>
</dbReference>
<keyword evidence="3" id="KW-1003">Cell membrane</keyword>
<name>A0A381RN97_9ZZZZ</name>
<organism evidence="12">
    <name type="scientific">marine metagenome</name>
    <dbReference type="NCBI Taxonomy" id="408172"/>
    <lineage>
        <taxon>unclassified sequences</taxon>
        <taxon>metagenomes</taxon>
        <taxon>ecological metagenomes</taxon>
    </lineage>
</organism>
<feature type="domain" description="ABC transporter" evidence="10">
    <location>
        <begin position="319"/>
        <end position="556"/>
    </location>
</feature>
<dbReference type="GO" id="GO:0140359">
    <property type="term" value="F:ABC-type transporter activity"/>
    <property type="evidence" value="ECO:0007669"/>
    <property type="project" value="InterPro"/>
</dbReference>
<dbReference type="Gene3D" id="1.20.1560.10">
    <property type="entry name" value="ABC transporter type 1, transmembrane domain"/>
    <property type="match status" value="1"/>
</dbReference>
<evidence type="ECO:0000256" key="9">
    <source>
        <dbReference type="SAM" id="Phobius"/>
    </source>
</evidence>
<feature type="non-terminal residue" evidence="12">
    <location>
        <position position="1"/>
    </location>
</feature>
<dbReference type="InterPro" id="IPR003593">
    <property type="entry name" value="AAA+_ATPase"/>
</dbReference>
<feature type="transmembrane region" description="Helical" evidence="9">
    <location>
        <begin position="261"/>
        <end position="282"/>
    </location>
</feature>
<feature type="transmembrane region" description="Helical" evidence="9">
    <location>
        <begin position="145"/>
        <end position="166"/>
    </location>
</feature>
<keyword evidence="4 9" id="KW-0812">Transmembrane</keyword>
<protein>
    <recommendedName>
        <fullName evidence="13">ABC transporter permease</fullName>
    </recommendedName>
</protein>
<dbReference type="GO" id="GO:0016887">
    <property type="term" value="F:ATP hydrolysis activity"/>
    <property type="evidence" value="ECO:0007669"/>
    <property type="project" value="InterPro"/>
</dbReference>
<dbReference type="InterPro" id="IPR027417">
    <property type="entry name" value="P-loop_NTPase"/>
</dbReference>
<dbReference type="Pfam" id="PF00664">
    <property type="entry name" value="ABC_membrane"/>
    <property type="match status" value="1"/>
</dbReference>
<keyword evidence="8 9" id="KW-0472">Membrane</keyword>
<dbReference type="SUPFAM" id="SSF52540">
    <property type="entry name" value="P-loop containing nucleoside triphosphate hydrolases"/>
    <property type="match status" value="1"/>
</dbReference>
<dbReference type="PROSITE" id="PS00211">
    <property type="entry name" value="ABC_TRANSPORTER_1"/>
    <property type="match status" value="1"/>
</dbReference>
<dbReference type="PROSITE" id="PS50929">
    <property type="entry name" value="ABC_TM1F"/>
    <property type="match status" value="1"/>
</dbReference>
<keyword evidence="5" id="KW-0547">Nucleotide-binding</keyword>
<dbReference type="InterPro" id="IPR011527">
    <property type="entry name" value="ABC1_TM_dom"/>
</dbReference>
<evidence type="ECO:0000256" key="4">
    <source>
        <dbReference type="ARBA" id="ARBA00022692"/>
    </source>
</evidence>
<feature type="transmembrane region" description="Helical" evidence="9">
    <location>
        <begin position="37"/>
        <end position="58"/>
    </location>
</feature>
<keyword evidence="6" id="KW-0067">ATP-binding</keyword>
<evidence type="ECO:0000256" key="1">
    <source>
        <dbReference type="ARBA" id="ARBA00004651"/>
    </source>
</evidence>
<keyword evidence="2" id="KW-0813">Transport</keyword>